<evidence type="ECO:0000256" key="2">
    <source>
        <dbReference type="SAM" id="SignalP"/>
    </source>
</evidence>
<dbReference type="Gene3D" id="3.80.10.10">
    <property type="entry name" value="Ribonuclease Inhibitor"/>
    <property type="match status" value="1"/>
</dbReference>
<dbReference type="AlphaFoldDB" id="A0AAD5CFE5"/>
<dbReference type="Proteomes" id="UP001206925">
    <property type="component" value="Unassembled WGS sequence"/>
</dbReference>
<evidence type="ECO:0000313" key="4">
    <source>
        <dbReference type="Proteomes" id="UP001206925"/>
    </source>
</evidence>
<feature type="chain" id="PRO_5042034234" evidence="2">
    <location>
        <begin position="25"/>
        <end position="160"/>
    </location>
</feature>
<reference evidence="3" key="1">
    <citation type="submission" date="2022-06" db="EMBL/GenBank/DDBJ databases">
        <title>Uncovering the hologenomic basis of an extraordinary plant invasion.</title>
        <authorList>
            <person name="Bieker V.C."/>
            <person name="Martin M.D."/>
            <person name="Gilbert T."/>
            <person name="Hodgins K."/>
            <person name="Battlay P."/>
            <person name="Petersen B."/>
            <person name="Wilson J."/>
        </authorList>
    </citation>
    <scope>NUCLEOTIDE SEQUENCE</scope>
    <source>
        <strain evidence="3">AA19_3_7</strain>
        <tissue evidence="3">Leaf</tissue>
    </source>
</reference>
<proteinExistence type="predicted"/>
<comment type="caution">
    <text evidence="3">The sequence shown here is derived from an EMBL/GenBank/DDBJ whole genome shotgun (WGS) entry which is preliminary data.</text>
</comment>
<evidence type="ECO:0000256" key="1">
    <source>
        <dbReference type="ARBA" id="ARBA00022729"/>
    </source>
</evidence>
<dbReference type="SUPFAM" id="SSF52058">
    <property type="entry name" value="L domain-like"/>
    <property type="match status" value="1"/>
</dbReference>
<gene>
    <name evidence="3" type="ORF">M8C21_006353</name>
</gene>
<dbReference type="EMBL" id="JAMZMK010008467">
    <property type="protein sequence ID" value="KAI7740310.1"/>
    <property type="molecule type" value="Genomic_DNA"/>
</dbReference>
<dbReference type="InterPro" id="IPR032675">
    <property type="entry name" value="LRR_dom_sf"/>
</dbReference>
<organism evidence="3 4">
    <name type="scientific">Ambrosia artemisiifolia</name>
    <name type="common">Common ragweed</name>
    <dbReference type="NCBI Taxonomy" id="4212"/>
    <lineage>
        <taxon>Eukaryota</taxon>
        <taxon>Viridiplantae</taxon>
        <taxon>Streptophyta</taxon>
        <taxon>Embryophyta</taxon>
        <taxon>Tracheophyta</taxon>
        <taxon>Spermatophyta</taxon>
        <taxon>Magnoliopsida</taxon>
        <taxon>eudicotyledons</taxon>
        <taxon>Gunneridae</taxon>
        <taxon>Pentapetalae</taxon>
        <taxon>asterids</taxon>
        <taxon>campanulids</taxon>
        <taxon>Asterales</taxon>
        <taxon>Asteraceae</taxon>
        <taxon>Asteroideae</taxon>
        <taxon>Heliantheae alliance</taxon>
        <taxon>Heliantheae</taxon>
        <taxon>Ambrosia</taxon>
    </lineage>
</organism>
<accession>A0AAD5CFE5</accession>
<dbReference type="PANTHER" id="PTHR48060">
    <property type="entry name" value="DNA DAMAGE-REPAIR/TOLERATION PROTEIN DRT100"/>
    <property type="match status" value="1"/>
</dbReference>
<protein>
    <submittedName>
        <fullName evidence="3">Uncharacterized protein</fullName>
    </submittedName>
</protein>
<keyword evidence="4" id="KW-1185">Reference proteome</keyword>
<evidence type="ECO:0000313" key="3">
    <source>
        <dbReference type="EMBL" id="KAI7740310.1"/>
    </source>
</evidence>
<feature type="signal peptide" evidence="2">
    <location>
        <begin position="1"/>
        <end position="24"/>
    </location>
</feature>
<sequence length="160" mass="18118">MRMMMMMRTVLIMTFSSLLHKNISLRNQTVIFRRPPPAASMAVGQFFNPEEGRKEFSPKSLLLFCFLRRTLQAQMSFTSCRLEPCIWNISHSSITGFIARELFQLASLQELNLQSNGLTGQLPLELCNLKYLQELRLNINKLCGNVLGGNASVVSNTQGM</sequence>
<name>A0AAD5CFE5_AMBAR</name>
<dbReference type="InterPro" id="IPR053211">
    <property type="entry name" value="DNA_repair-toleration"/>
</dbReference>
<keyword evidence="1 2" id="KW-0732">Signal</keyword>
<dbReference type="PANTHER" id="PTHR48060:SF21">
    <property type="entry name" value="L DOMAIN-LIKE PROTEIN"/>
    <property type="match status" value="1"/>
</dbReference>